<dbReference type="Pfam" id="PF00440">
    <property type="entry name" value="TetR_N"/>
    <property type="match status" value="1"/>
</dbReference>
<dbReference type="PROSITE" id="PS50977">
    <property type="entry name" value="HTH_TETR_2"/>
    <property type="match status" value="1"/>
</dbReference>
<dbReference type="InterPro" id="IPR050109">
    <property type="entry name" value="HTH-type_TetR-like_transc_reg"/>
</dbReference>
<protein>
    <submittedName>
        <fullName evidence="6">TetR/AcrR family transcriptional regulator</fullName>
    </submittedName>
</protein>
<feature type="domain" description="HTH tetR-type" evidence="5">
    <location>
        <begin position="12"/>
        <end position="72"/>
    </location>
</feature>
<dbReference type="SUPFAM" id="SSF46689">
    <property type="entry name" value="Homeodomain-like"/>
    <property type="match status" value="1"/>
</dbReference>
<dbReference type="InterPro" id="IPR036271">
    <property type="entry name" value="Tet_transcr_reg_TetR-rel_C_sf"/>
</dbReference>
<dbReference type="Pfam" id="PF02909">
    <property type="entry name" value="TetR_C_1"/>
    <property type="match status" value="1"/>
</dbReference>
<reference evidence="6 7" key="1">
    <citation type="journal article" date="2019" name="Int. J. Syst. Evol. Microbiol.">
        <title>The Global Catalogue of Microorganisms (GCM) 10K type strain sequencing project: providing services to taxonomists for standard genome sequencing and annotation.</title>
        <authorList>
            <consortium name="The Broad Institute Genomics Platform"/>
            <consortium name="The Broad Institute Genome Sequencing Center for Infectious Disease"/>
            <person name="Wu L."/>
            <person name="Ma J."/>
        </authorList>
    </citation>
    <scope>NUCLEOTIDE SEQUENCE [LARGE SCALE GENOMIC DNA]</scope>
    <source>
        <strain evidence="6 7">JCM 10303</strain>
    </source>
</reference>
<dbReference type="InterPro" id="IPR009057">
    <property type="entry name" value="Homeodomain-like_sf"/>
</dbReference>
<evidence type="ECO:0000256" key="2">
    <source>
        <dbReference type="ARBA" id="ARBA00023125"/>
    </source>
</evidence>
<dbReference type="Proteomes" id="UP001500729">
    <property type="component" value="Unassembled WGS sequence"/>
</dbReference>
<keyword evidence="1" id="KW-0805">Transcription regulation</keyword>
<proteinExistence type="predicted"/>
<accession>A0ABN1C5F5</accession>
<evidence type="ECO:0000259" key="5">
    <source>
        <dbReference type="PROSITE" id="PS50977"/>
    </source>
</evidence>
<dbReference type="RefSeq" id="WP_011874819.1">
    <property type="nucleotide sequence ID" value="NZ_BAAAGS010000004.1"/>
</dbReference>
<keyword evidence="7" id="KW-1185">Reference proteome</keyword>
<evidence type="ECO:0000313" key="7">
    <source>
        <dbReference type="Proteomes" id="UP001500729"/>
    </source>
</evidence>
<evidence type="ECO:0000313" key="6">
    <source>
        <dbReference type="EMBL" id="GAA0511892.1"/>
    </source>
</evidence>
<dbReference type="PANTHER" id="PTHR30055:SF151">
    <property type="entry name" value="TRANSCRIPTIONAL REGULATORY PROTEIN"/>
    <property type="match status" value="1"/>
</dbReference>
<dbReference type="EMBL" id="BAAAGS010000004">
    <property type="protein sequence ID" value="GAA0511892.1"/>
    <property type="molecule type" value="Genomic_DNA"/>
</dbReference>
<dbReference type="Gene3D" id="1.10.357.10">
    <property type="entry name" value="Tetracycline Repressor, domain 2"/>
    <property type="match status" value="1"/>
</dbReference>
<keyword evidence="2 4" id="KW-0238">DNA-binding</keyword>
<dbReference type="SUPFAM" id="SSF48498">
    <property type="entry name" value="Tetracyclin repressor-like, C-terminal domain"/>
    <property type="match status" value="1"/>
</dbReference>
<keyword evidence="3" id="KW-0804">Transcription</keyword>
<evidence type="ECO:0000256" key="4">
    <source>
        <dbReference type="PROSITE-ProRule" id="PRU00335"/>
    </source>
</evidence>
<sequence length="206" mass="22170">MHQTRGPGRPPKLTRDAVVGAAEEIVRRDGVDALTMRSVAVALGASPMSLYRHVGGKDELLVLLLDRAARQIVAPDLPADPRERLTALCTLLHDELVPRPWAVRVLAAGNLVGPSVLWLIEDITASFAACGLDPDAAYDAYRVVWRFVVGELVVRQSARTEPAQSRQVLGEVDASRYPALAAVAHPRTTETFGPGLEALLDGLTRG</sequence>
<evidence type="ECO:0000256" key="1">
    <source>
        <dbReference type="ARBA" id="ARBA00023015"/>
    </source>
</evidence>
<gene>
    <name evidence="6" type="ORF">GCM10009533_08400</name>
</gene>
<feature type="DNA-binding region" description="H-T-H motif" evidence="4">
    <location>
        <begin position="35"/>
        <end position="54"/>
    </location>
</feature>
<dbReference type="InterPro" id="IPR004111">
    <property type="entry name" value="Repressor_TetR_C"/>
</dbReference>
<dbReference type="PANTHER" id="PTHR30055">
    <property type="entry name" value="HTH-TYPE TRANSCRIPTIONAL REGULATOR RUTR"/>
    <property type="match status" value="1"/>
</dbReference>
<comment type="caution">
    <text evidence="6">The sequence shown here is derived from an EMBL/GenBank/DDBJ whole genome shotgun (WGS) entry which is preliminary data.</text>
</comment>
<evidence type="ECO:0000256" key="3">
    <source>
        <dbReference type="ARBA" id="ARBA00023163"/>
    </source>
</evidence>
<organism evidence="6 7">
    <name type="scientific">Saccharopolyspora erythraea</name>
    <name type="common">Streptomyces erythraeus</name>
    <dbReference type="NCBI Taxonomy" id="1836"/>
    <lineage>
        <taxon>Bacteria</taxon>
        <taxon>Bacillati</taxon>
        <taxon>Actinomycetota</taxon>
        <taxon>Actinomycetes</taxon>
        <taxon>Pseudonocardiales</taxon>
        <taxon>Pseudonocardiaceae</taxon>
        <taxon>Saccharopolyspora</taxon>
    </lineage>
</organism>
<dbReference type="InterPro" id="IPR001647">
    <property type="entry name" value="HTH_TetR"/>
</dbReference>
<name>A0ABN1C5F5_SACER</name>